<keyword evidence="1" id="KW-0472">Membrane</keyword>
<accession>A2DYX0</accession>
<evidence type="ECO:0000256" key="1">
    <source>
        <dbReference type="SAM" id="Phobius"/>
    </source>
</evidence>
<dbReference type="EMBL" id="DS113271">
    <property type="protein sequence ID" value="EAY14381.1"/>
    <property type="molecule type" value="Genomic_DNA"/>
</dbReference>
<protein>
    <submittedName>
        <fullName evidence="2">Uncharacterized protein</fullName>
    </submittedName>
</protein>
<proteinExistence type="predicted"/>
<dbReference type="AlphaFoldDB" id="A2DYX0"/>
<keyword evidence="1" id="KW-1133">Transmembrane helix</keyword>
<gene>
    <name evidence="2" type="ORF">TVAG_255730</name>
</gene>
<reference evidence="2" key="1">
    <citation type="submission" date="2006-10" db="EMBL/GenBank/DDBJ databases">
        <authorList>
            <person name="Amadeo P."/>
            <person name="Zhao Q."/>
            <person name="Wortman J."/>
            <person name="Fraser-Liggett C."/>
            <person name="Carlton J."/>
        </authorList>
    </citation>
    <scope>NUCLEOTIDE SEQUENCE</scope>
    <source>
        <strain evidence="2">G3</strain>
    </source>
</reference>
<feature type="transmembrane region" description="Helical" evidence="1">
    <location>
        <begin position="295"/>
        <end position="319"/>
    </location>
</feature>
<keyword evidence="1" id="KW-0812">Transmembrane</keyword>
<dbReference type="KEGG" id="tva:4772356"/>
<evidence type="ECO:0000313" key="2">
    <source>
        <dbReference type="EMBL" id="EAY14381.1"/>
    </source>
</evidence>
<sequence>MVKKPSDGEYRNYKGPQNDLAANLWICSKNQKLCIATGYMDAEQTTIQWDKTSSNPPEYCIFHLKGFGPYSTDLKMISQSSTTPPEKLDLNANKVITFNLPCPQVNISYVSYPELPPVDPNMQPIPYNINDTRVYEISSEETYINFMISDFKSGTESKEVSFSRQLRSYSTFYYNFIKNIPCPSGYDCSDYKRDNATVWWCWENLDRRKLCYPIADINYGFTVTSSGLFINSSTSPSYGISFKFKCEDNQNLIFAKTFMVSSLGNPFNQIEVKYNIFCPKDIPEVVVVKKFTAGAVFIIVVWSFIVFGLCIGILINYVISTELEIPFSEFFSAVGYYIIDGWNKVTCAHSQNNEFVIDDVQPIQPVYSSI</sequence>
<dbReference type="VEuPathDB" id="TrichDB:TVAG_255730"/>
<organism evidence="2 3">
    <name type="scientific">Trichomonas vaginalis (strain ATCC PRA-98 / G3)</name>
    <dbReference type="NCBI Taxonomy" id="412133"/>
    <lineage>
        <taxon>Eukaryota</taxon>
        <taxon>Metamonada</taxon>
        <taxon>Parabasalia</taxon>
        <taxon>Trichomonadida</taxon>
        <taxon>Trichomonadidae</taxon>
        <taxon>Trichomonas</taxon>
    </lineage>
</organism>
<keyword evidence="3" id="KW-1185">Reference proteome</keyword>
<reference evidence="2" key="2">
    <citation type="journal article" date="2007" name="Science">
        <title>Draft genome sequence of the sexually transmitted pathogen Trichomonas vaginalis.</title>
        <authorList>
            <person name="Carlton J.M."/>
            <person name="Hirt R.P."/>
            <person name="Silva J.C."/>
            <person name="Delcher A.L."/>
            <person name="Schatz M."/>
            <person name="Zhao Q."/>
            <person name="Wortman J.R."/>
            <person name="Bidwell S.L."/>
            <person name="Alsmark U.C.M."/>
            <person name="Besteiro S."/>
            <person name="Sicheritz-Ponten T."/>
            <person name="Noel C.J."/>
            <person name="Dacks J.B."/>
            <person name="Foster P.G."/>
            <person name="Simillion C."/>
            <person name="Van de Peer Y."/>
            <person name="Miranda-Saavedra D."/>
            <person name="Barton G.J."/>
            <person name="Westrop G.D."/>
            <person name="Mueller S."/>
            <person name="Dessi D."/>
            <person name="Fiori P.L."/>
            <person name="Ren Q."/>
            <person name="Paulsen I."/>
            <person name="Zhang H."/>
            <person name="Bastida-Corcuera F.D."/>
            <person name="Simoes-Barbosa A."/>
            <person name="Brown M.T."/>
            <person name="Hayes R.D."/>
            <person name="Mukherjee M."/>
            <person name="Okumura C.Y."/>
            <person name="Schneider R."/>
            <person name="Smith A.J."/>
            <person name="Vanacova S."/>
            <person name="Villalvazo M."/>
            <person name="Haas B.J."/>
            <person name="Pertea M."/>
            <person name="Feldblyum T.V."/>
            <person name="Utterback T.R."/>
            <person name="Shu C.L."/>
            <person name="Osoegawa K."/>
            <person name="de Jong P.J."/>
            <person name="Hrdy I."/>
            <person name="Horvathova L."/>
            <person name="Zubacova Z."/>
            <person name="Dolezal P."/>
            <person name="Malik S.B."/>
            <person name="Logsdon J.M. Jr."/>
            <person name="Henze K."/>
            <person name="Gupta A."/>
            <person name="Wang C.C."/>
            <person name="Dunne R.L."/>
            <person name="Upcroft J.A."/>
            <person name="Upcroft P."/>
            <person name="White O."/>
            <person name="Salzberg S.L."/>
            <person name="Tang P."/>
            <person name="Chiu C.-H."/>
            <person name="Lee Y.-S."/>
            <person name="Embley T.M."/>
            <person name="Coombs G.H."/>
            <person name="Mottram J.C."/>
            <person name="Tachezy J."/>
            <person name="Fraser-Liggett C.M."/>
            <person name="Johnson P.J."/>
        </authorList>
    </citation>
    <scope>NUCLEOTIDE SEQUENCE [LARGE SCALE GENOMIC DNA]</scope>
    <source>
        <strain evidence="2">G3</strain>
    </source>
</reference>
<dbReference type="VEuPathDB" id="TrichDB:TVAGG3_0869360"/>
<dbReference type="RefSeq" id="XP_001326604.1">
    <property type="nucleotide sequence ID" value="XM_001326569.1"/>
</dbReference>
<evidence type="ECO:0000313" key="3">
    <source>
        <dbReference type="Proteomes" id="UP000001542"/>
    </source>
</evidence>
<name>A2DYX0_TRIV3</name>
<dbReference type="Proteomes" id="UP000001542">
    <property type="component" value="Unassembled WGS sequence"/>
</dbReference>
<dbReference type="InParanoid" id="A2DYX0"/>